<dbReference type="Gene3D" id="3.90.550.10">
    <property type="entry name" value="Spore Coat Polysaccharide Biosynthesis Protein SpsA, Chain A"/>
    <property type="match status" value="1"/>
</dbReference>
<reference evidence="2" key="2">
    <citation type="submission" date="2021-09" db="EMBL/GenBank/DDBJ databases">
        <authorList>
            <person name="Gilroy R."/>
        </authorList>
    </citation>
    <scope>NUCLEOTIDE SEQUENCE</scope>
    <source>
        <strain evidence="2">CHK121-7720</strain>
    </source>
</reference>
<dbReference type="RefSeq" id="WP_273305153.1">
    <property type="nucleotide sequence ID" value="NZ_CAMLUE010000023.1"/>
</dbReference>
<protein>
    <submittedName>
        <fullName evidence="2">Glycosyltransferase family 2 protein</fullName>
    </submittedName>
</protein>
<name>A0A921MQ56_9BACT</name>
<dbReference type="InterPro" id="IPR001173">
    <property type="entry name" value="Glyco_trans_2-like"/>
</dbReference>
<feature type="domain" description="Glycosyltransferase 2-like" evidence="1">
    <location>
        <begin position="9"/>
        <end position="176"/>
    </location>
</feature>
<dbReference type="InterPro" id="IPR029044">
    <property type="entry name" value="Nucleotide-diphossugar_trans"/>
</dbReference>
<evidence type="ECO:0000259" key="1">
    <source>
        <dbReference type="Pfam" id="PF00535"/>
    </source>
</evidence>
<sequence length="243" mass="27521">MNQTSHTLSIIIPAYNEEKTIAELLQRVLDADLGEGIGRELIVVNDCSTDSTGRIVEAFIAAHPDAPITYLKHDRNQGKGMAVRTGIQAVTGDYVVMQDADLELDPNDFAKMLPHLLSGQYQVVYGSRFLVEENSHTYVSYQMGGKFLSIMTNLLYGQHITDEPTCYKMFETRLLKSIPLDCKGFEFCPEVTAKVSRLGHKIKEVPIRYYPRSIEEGKKLRLKDGLQAIVTLLKYRFWKNTAR</sequence>
<reference evidence="2" key="1">
    <citation type="journal article" date="2021" name="PeerJ">
        <title>Extensive microbial diversity within the chicken gut microbiome revealed by metagenomics and culture.</title>
        <authorList>
            <person name="Gilroy R."/>
            <person name="Ravi A."/>
            <person name="Getino M."/>
            <person name="Pursley I."/>
            <person name="Horton D.L."/>
            <person name="Alikhan N.F."/>
            <person name="Baker D."/>
            <person name="Gharbi K."/>
            <person name="Hall N."/>
            <person name="Watson M."/>
            <person name="Adriaenssens E.M."/>
            <person name="Foster-Nyarko E."/>
            <person name="Jarju S."/>
            <person name="Secka A."/>
            <person name="Antonio M."/>
            <person name="Oren A."/>
            <person name="Chaudhuri R.R."/>
            <person name="La Ragione R."/>
            <person name="Hildebrand F."/>
            <person name="Pallen M.J."/>
        </authorList>
    </citation>
    <scope>NUCLEOTIDE SEQUENCE</scope>
    <source>
        <strain evidence="2">CHK121-7720</strain>
    </source>
</reference>
<organism evidence="2 3">
    <name type="scientific">Barnesiella viscericola</name>
    <dbReference type="NCBI Taxonomy" id="397865"/>
    <lineage>
        <taxon>Bacteria</taxon>
        <taxon>Pseudomonadati</taxon>
        <taxon>Bacteroidota</taxon>
        <taxon>Bacteroidia</taxon>
        <taxon>Bacteroidales</taxon>
        <taxon>Barnesiellaceae</taxon>
        <taxon>Barnesiella</taxon>
    </lineage>
</organism>
<dbReference type="CDD" id="cd04179">
    <property type="entry name" value="DPM_DPG-synthase_like"/>
    <property type="match status" value="1"/>
</dbReference>
<dbReference type="EMBL" id="DYUD01000007">
    <property type="protein sequence ID" value="HJG88051.1"/>
    <property type="molecule type" value="Genomic_DNA"/>
</dbReference>
<dbReference type="PANTHER" id="PTHR48090">
    <property type="entry name" value="UNDECAPRENYL-PHOSPHATE 4-DEOXY-4-FORMAMIDO-L-ARABINOSE TRANSFERASE-RELATED"/>
    <property type="match status" value="1"/>
</dbReference>
<comment type="caution">
    <text evidence="2">The sequence shown here is derived from an EMBL/GenBank/DDBJ whole genome shotgun (WGS) entry which is preliminary data.</text>
</comment>
<accession>A0A921MQ56</accession>
<dbReference type="Proteomes" id="UP000757103">
    <property type="component" value="Unassembled WGS sequence"/>
</dbReference>
<proteinExistence type="predicted"/>
<evidence type="ECO:0000313" key="2">
    <source>
        <dbReference type="EMBL" id="HJG88051.1"/>
    </source>
</evidence>
<dbReference type="SUPFAM" id="SSF53448">
    <property type="entry name" value="Nucleotide-diphospho-sugar transferases"/>
    <property type="match status" value="1"/>
</dbReference>
<dbReference type="PANTHER" id="PTHR48090:SF7">
    <property type="entry name" value="RFBJ PROTEIN"/>
    <property type="match status" value="1"/>
</dbReference>
<gene>
    <name evidence="2" type="ORF">K8U91_01050</name>
</gene>
<dbReference type="AlphaFoldDB" id="A0A921MQ56"/>
<dbReference type="Pfam" id="PF00535">
    <property type="entry name" value="Glycos_transf_2"/>
    <property type="match status" value="1"/>
</dbReference>
<evidence type="ECO:0000313" key="3">
    <source>
        <dbReference type="Proteomes" id="UP000757103"/>
    </source>
</evidence>
<dbReference type="InterPro" id="IPR050256">
    <property type="entry name" value="Glycosyltransferase_2"/>
</dbReference>